<reference evidence="2 3" key="1">
    <citation type="submission" date="2016-11" db="EMBL/GenBank/DDBJ databases">
        <authorList>
            <person name="Jaros S."/>
            <person name="Januszkiewicz K."/>
            <person name="Wedrychowicz H."/>
        </authorList>
    </citation>
    <scope>NUCLEOTIDE SEQUENCE [LARGE SCALE GENOMIC DNA]</scope>
    <source>
        <strain evidence="2 3">GAS499</strain>
    </source>
</reference>
<name>A0A1M7FTI7_9BRAD</name>
<dbReference type="RefSeq" id="WP_154071643.1">
    <property type="nucleotide sequence ID" value="NZ_LT670844.1"/>
</dbReference>
<evidence type="ECO:0000256" key="1">
    <source>
        <dbReference type="SAM" id="Coils"/>
    </source>
</evidence>
<evidence type="ECO:0000313" key="3">
    <source>
        <dbReference type="Proteomes" id="UP000189935"/>
    </source>
</evidence>
<dbReference type="AlphaFoldDB" id="A0A1M7FTI7"/>
<gene>
    <name evidence="2" type="ORF">SAMN05444159_7596</name>
</gene>
<dbReference type="EMBL" id="LT670844">
    <property type="protein sequence ID" value="SHM07235.1"/>
    <property type="molecule type" value="Genomic_DNA"/>
</dbReference>
<protein>
    <submittedName>
        <fullName evidence="2">Uncharacterized protein</fullName>
    </submittedName>
</protein>
<accession>A0A1M7FTI7</accession>
<sequence>MGIMGSAAATTAGATFLASQSAAAFAVQNSGRAEIDKLYEERTALAARSRELHAQYVAADASLPWWARAGHEYLRGDGTWTGGIVGWPAIDDDHKPAHYIVQLLKRPSPYTIRRDFERDLRFFGEKQRPEIRAKYRRRMRELVARLRCQREEERKAGLPELEAQIDAISDRIFDLNDRIENLDVSAADMPQKVAAVHMITQYRHFLARQPIGDIAVLMVLRPMLTGLIREHADFAAKDWEAPICSMPFYSS</sequence>
<evidence type="ECO:0000313" key="2">
    <source>
        <dbReference type="EMBL" id="SHM07235.1"/>
    </source>
</evidence>
<dbReference type="Proteomes" id="UP000189935">
    <property type="component" value="Chromosome I"/>
</dbReference>
<organism evidence="2 3">
    <name type="scientific">Bradyrhizobium lablabi</name>
    <dbReference type="NCBI Taxonomy" id="722472"/>
    <lineage>
        <taxon>Bacteria</taxon>
        <taxon>Pseudomonadati</taxon>
        <taxon>Pseudomonadota</taxon>
        <taxon>Alphaproteobacteria</taxon>
        <taxon>Hyphomicrobiales</taxon>
        <taxon>Nitrobacteraceae</taxon>
        <taxon>Bradyrhizobium</taxon>
    </lineage>
</organism>
<proteinExistence type="predicted"/>
<keyword evidence="1" id="KW-0175">Coiled coil</keyword>
<feature type="coiled-coil region" evidence="1">
    <location>
        <begin position="132"/>
        <end position="178"/>
    </location>
</feature>